<feature type="domain" description="Actin interacting protein 3 C-terminal" evidence="4">
    <location>
        <begin position="311"/>
        <end position="720"/>
    </location>
</feature>
<feature type="coiled-coil region" evidence="2">
    <location>
        <begin position="437"/>
        <end position="471"/>
    </location>
</feature>
<dbReference type="GO" id="GO:0005519">
    <property type="term" value="F:cytoskeletal regulatory protein binding"/>
    <property type="evidence" value="ECO:0007669"/>
    <property type="project" value="EnsemblFungi"/>
</dbReference>
<evidence type="ECO:0000259" key="4">
    <source>
        <dbReference type="SMART" id="SM00806"/>
    </source>
</evidence>
<dbReference type="STRING" id="1071383.J7RJJ5"/>
<dbReference type="InterPro" id="IPR056279">
    <property type="entry name" value="Aip3p_Bud6_N"/>
</dbReference>
<feature type="region of interest" description="Disordered" evidence="3">
    <location>
        <begin position="136"/>
        <end position="211"/>
    </location>
</feature>
<dbReference type="GO" id="GO:0000131">
    <property type="term" value="C:incipient cellular bud site"/>
    <property type="evidence" value="ECO:0007669"/>
    <property type="project" value="EnsemblFungi"/>
</dbReference>
<dbReference type="GO" id="GO:0043332">
    <property type="term" value="C:mating projection tip"/>
    <property type="evidence" value="ECO:0007669"/>
    <property type="project" value="EnsemblFungi"/>
</dbReference>
<dbReference type="InterPro" id="IPR022782">
    <property type="entry name" value="AIP3-like_C"/>
</dbReference>
<organism evidence="5 6">
    <name type="scientific">Huiozyma naganishii (strain ATCC MYA-139 / BCRC 22969 / CBS 8797 / KCTC 17520 / NBRC 10181 / NCYC 3082 / Yp74L-3)</name>
    <name type="common">Yeast</name>
    <name type="synonym">Kazachstania naganishii</name>
    <dbReference type="NCBI Taxonomy" id="1071383"/>
    <lineage>
        <taxon>Eukaryota</taxon>
        <taxon>Fungi</taxon>
        <taxon>Dikarya</taxon>
        <taxon>Ascomycota</taxon>
        <taxon>Saccharomycotina</taxon>
        <taxon>Saccharomycetes</taxon>
        <taxon>Saccharomycetales</taxon>
        <taxon>Saccharomycetaceae</taxon>
        <taxon>Huiozyma</taxon>
    </lineage>
</organism>
<dbReference type="OrthoDB" id="783096at2759"/>
<dbReference type="GO" id="GO:0007124">
    <property type="term" value="P:pseudohyphal growth"/>
    <property type="evidence" value="ECO:0007669"/>
    <property type="project" value="EnsemblFungi"/>
</dbReference>
<evidence type="ECO:0000313" key="6">
    <source>
        <dbReference type="Proteomes" id="UP000006310"/>
    </source>
</evidence>
<proteinExistence type="predicted"/>
<feature type="compositionally biased region" description="Low complexity" evidence="3">
    <location>
        <begin position="143"/>
        <end position="156"/>
    </location>
</feature>
<keyword evidence="1 2" id="KW-0175">Coiled coil</keyword>
<feature type="region of interest" description="Disordered" evidence="3">
    <location>
        <begin position="707"/>
        <end position="731"/>
    </location>
</feature>
<feature type="compositionally biased region" description="Basic and acidic residues" evidence="3">
    <location>
        <begin position="707"/>
        <end position="723"/>
    </location>
</feature>
<dbReference type="GO" id="GO:0007118">
    <property type="term" value="P:budding cell apical bud growth"/>
    <property type="evidence" value="ECO:0007669"/>
    <property type="project" value="EnsemblFungi"/>
</dbReference>
<dbReference type="GO" id="GO:0000133">
    <property type="term" value="C:polarisome"/>
    <property type="evidence" value="ECO:0007669"/>
    <property type="project" value="EnsemblFungi"/>
</dbReference>
<reference evidence="5 6" key="1">
    <citation type="journal article" date="2011" name="Proc. Natl. Acad. Sci. U.S.A.">
        <title>Evolutionary erosion of yeast sex chromosomes by mating-type switching accidents.</title>
        <authorList>
            <person name="Gordon J.L."/>
            <person name="Armisen D."/>
            <person name="Proux-Wera E."/>
            <person name="Oheigeartaigh S.S."/>
            <person name="Byrne K.P."/>
            <person name="Wolfe K.H."/>
        </authorList>
    </citation>
    <scope>NUCLEOTIDE SEQUENCE [LARGE SCALE GENOMIC DNA]</scope>
    <source>
        <strain evidence="6">ATCC MYA-139 / BCRC 22969 / CBS 8797 / CCRC 22969 / KCTC 17520 / NBRC 10181 / NCYC 3082</strain>
    </source>
</reference>
<dbReference type="GO" id="GO:0007121">
    <property type="term" value="P:bipolar cellular bud site selection"/>
    <property type="evidence" value="ECO:0007669"/>
    <property type="project" value="EnsemblFungi"/>
</dbReference>
<dbReference type="eggNOG" id="ENOG502QS95">
    <property type="taxonomic scope" value="Eukaryota"/>
</dbReference>
<dbReference type="GO" id="GO:0051017">
    <property type="term" value="P:actin filament bundle assembly"/>
    <property type="evidence" value="ECO:0007669"/>
    <property type="project" value="EnsemblFungi"/>
</dbReference>
<name>J7RJJ5_HUIN7</name>
<dbReference type="GO" id="GO:0032880">
    <property type="term" value="P:regulation of protein localization"/>
    <property type="evidence" value="ECO:0007669"/>
    <property type="project" value="EnsemblFungi"/>
</dbReference>
<dbReference type="KEGG" id="kng:KNAG_0C05900"/>
<accession>J7RJJ5</accession>
<dbReference type="GO" id="GO:0099503">
    <property type="term" value="C:secretory vesicle"/>
    <property type="evidence" value="ECO:0007669"/>
    <property type="project" value="EnsemblFungi"/>
</dbReference>
<dbReference type="EMBL" id="HE978316">
    <property type="protein sequence ID" value="CCK69688.1"/>
    <property type="molecule type" value="Genomic_DNA"/>
</dbReference>
<keyword evidence="6" id="KW-1185">Reference proteome</keyword>
<dbReference type="GO" id="GO:0008047">
    <property type="term" value="F:enzyme activator activity"/>
    <property type="evidence" value="ECO:0007669"/>
    <property type="project" value="EnsemblFungi"/>
</dbReference>
<dbReference type="SMART" id="SM00806">
    <property type="entry name" value="AIP3"/>
    <property type="match status" value="1"/>
</dbReference>
<gene>
    <name evidence="5" type="primary">KNAG0C05900</name>
    <name evidence="5" type="ordered locus">KNAG_0C05900</name>
</gene>
<sequence>MVPESSTPESRRSSSSLRSSSIETTVTKLLMSTKHLLQVLTQWSKGSVTGKTVSDTYVQLGNDFKLVSKYFQHHGVDVSDLGDVPLNLRHILELTLRGTPSDETLNKYLPQIREIIVRLLDKLKVKQAYLKNTRREKQMFRHSQNSSISSAISTSSLFTPAPSNGDARDQANEIPINRDRVVTNDKEANTTDPDAEATSYLNPSKTRSSADENALLQLKKGTNLQRRASKRYSAYHMAKLTNHSTAEAAGHVPHLPPQPVSNQQLIVDKELEDGTPLAAESVRQERVSSIRKTEQGDENTNIVSEGSYTLFLKLHGETKKCRTPIITTTNALRLLFVERFAYSPGGNIFPNIYILDPQYSVFYELEEQDITELKDGSVLQLQTESDNPITQKDINNFMIQVKNEISKSQGEILSQLGRAAPTETTPIPKAVAAPSAVEKSSHSVEANESKIKELQRQISIVKQVYQSNKQEIQESIKDVLSKITEFKTAPLSAGESTSRLYIEKSQTELNDLSDGLLSKVDDLQDLIEVLRKDVADRGAKPTRMKMNSLNAELNKAKSDLAKMGKFIDTEKPHWKKIWETELDKVCEEQQFLTLQEELIVDLQEDLNRALETFDLIELCFEEKEKNADKAKINVPVLPLLKPGTFNQVREQMLMAVESLTPNHESRVNAISRAEKLWKKEKDYRDKDAFENELGYFVENSNLKKSGGVEEVERSRRQKDEENLRNNFANFS</sequence>
<dbReference type="Gene3D" id="1.20.58.1540">
    <property type="entry name" value="Actin interacting protein 3, C-terminal domain"/>
    <property type="match status" value="1"/>
</dbReference>
<dbReference type="GO" id="GO:0030953">
    <property type="term" value="P:astral microtubule organization"/>
    <property type="evidence" value="ECO:0007669"/>
    <property type="project" value="EnsemblFungi"/>
</dbReference>
<dbReference type="InterPro" id="IPR051825">
    <property type="entry name" value="SRCIN1"/>
</dbReference>
<dbReference type="PANTHER" id="PTHR22741:SF10">
    <property type="entry name" value="COILED-COIL DOMAIN-CONTAINING PROTEIN CG32809"/>
    <property type="match status" value="1"/>
</dbReference>
<dbReference type="AlphaFoldDB" id="J7RJJ5"/>
<feature type="compositionally biased region" description="Basic and acidic residues" evidence="3">
    <location>
        <begin position="166"/>
        <end position="189"/>
    </location>
</feature>
<evidence type="ECO:0000256" key="1">
    <source>
        <dbReference type="ARBA" id="ARBA00023054"/>
    </source>
</evidence>
<dbReference type="GO" id="GO:0090338">
    <property type="term" value="P:positive regulation of formin-nucleated actin cable assembly"/>
    <property type="evidence" value="ECO:0007669"/>
    <property type="project" value="EnsemblFungi"/>
</dbReference>
<dbReference type="Pfam" id="PF23153">
    <property type="entry name" value="Aip3p_Bud6_N"/>
    <property type="match status" value="1"/>
</dbReference>
<dbReference type="Proteomes" id="UP000006310">
    <property type="component" value="Chromosome 3"/>
</dbReference>
<dbReference type="InterPro" id="IPR005613">
    <property type="entry name" value="AIP3_C"/>
</dbReference>
<dbReference type="PANTHER" id="PTHR22741">
    <property type="entry name" value="P140CAP/SNIP-RELATED"/>
    <property type="match status" value="1"/>
</dbReference>
<dbReference type="GO" id="GO:0003779">
    <property type="term" value="F:actin binding"/>
    <property type="evidence" value="ECO:0007669"/>
    <property type="project" value="EnsemblFungi"/>
</dbReference>
<evidence type="ECO:0000256" key="2">
    <source>
        <dbReference type="SAM" id="Coils"/>
    </source>
</evidence>
<evidence type="ECO:0000256" key="3">
    <source>
        <dbReference type="SAM" id="MobiDB-lite"/>
    </source>
</evidence>
<dbReference type="HOGENOM" id="CLU_005287_0_0_1"/>
<protein>
    <recommendedName>
        <fullName evidence="4">Actin interacting protein 3 C-terminal domain-containing protein</fullName>
    </recommendedName>
</protein>
<dbReference type="GO" id="GO:0051127">
    <property type="term" value="P:positive regulation of actin nucleation"/>
    <property type="evidence" value="ECO:0007669"/>
    <property type="project" value="EnsemblFungi"/>
</dbReference>
<dbReference type="GO" id="GO:0005816">
    <property type="term" value="C:spindle pole body"/>
    <property type="evidence" value="ECO:0007669"/>
    <property type="project" value="EnsemblFungi"/>
</dbReference>
<reference evidence="6" key="2">
    <citation type="submission" date="2012-08" db="EMBL/GenBank/DDBJ databases">
        <title>Genome sequence of Kazachstania naganishii.</title>
        <authorList>
            <person name="Gordon J.L."/>
            <person name="Armisen D."/>
            <person name="Proux-Wera E."/>
            <person name="OhEigeartaigh S.S."/>
            <person name="Byrne K.P."/>
            <person name="Wolfe K.H."/>
        </authorList>
    </citation>
    <scope>NUCLEOTIDE SEQUENCE [LARGE SCALE GENOMIC DNA]</scope>
    <source>
        <strain evidence="6">ATCC MYA-139 / BCRC 22969 / CBS 8797 / CCRC 22969 / KCTC 17520 / NBRC 10181 / NCYC 3082</strain>
    </source>
</reference>
<dbReference type="OMA" id="RFSAYHM"/>
<dbReference type="Pfam" id="PF03915">
    <property type="entry name" value="AIP3"/>
    <property type="match status" value="1"/>
</dbReference>
<dbReference type="GO" id="GO:0005935">
    <property type="term" value="C:cellular bud neck"/>
    <property type="evidence" value="ECO:0007669"/>
    <property type="project" value="EnsemblFungi"/>
</dbReference>
<dbReference type="GO" id="GO:0005934">
    <property type="term" value="C:cellular bud tip"/>
    <property type="evidence" value="ECO:0007669"/>
    <property type="project" value="EnsemblFungi"/>
</dbReference>
<dbReference type="GO" id="GO:0071474">
    <property type="term" value="P:cellular hyperosmotic response"/>
    <property type="evidence" value="ECO:0007669"/>
    <property type="project" value="EnsemblFungi"/>
</dbReference>
<dbReference type="RefSeq" id="XP_022463934.1">
    <property type="nucleotide sequence ID" value="XM_022607326.1"/>
</dbReference>
<dbReference type="GeneID" id="34525368"/>
<evidence type="ECO:0000313" key="5">
    <source>
        <dbReference type="EMBL" id="CCK69688.1"/>
    </source>
</evidence>